<accession>A0AAE1ALH6</accession>
<protein>
    <submittedName>
        <fullName evidence="1">Uncharacterized protein</fullName>
    </submittedName>
</protein>
<comment type="caution">
    <text evidence="1">The sequence shown here is derived from an EMBL/GenBank/DDBJ whole genome shotgun (WGS) entry which is preliminary data.</text>
</comment>
<keyword evidence="2" id="KW-1185">Reference proteome</keyword>
<evidence type="ECO:0000313" key="1">
    <source>
        <dbReference type="EMBL" id="KAK3789366.1"/>
    </source>
</evidence>
<sequence length="112" mass="11990">MNPGALTTFPSLGALRKENETFSQSTRVAGPGLVIRSTGPGVNDFTLSILTYVPCQDVILGQNLLVRPASSNLATCGINRVVNFVGNKCLSPDELGMTDIWRFNHNSVALIV</sequence>
<reference evidence="1" key="1">
    <citation type="journal article" date="2023" name="G3 (Bethesda)">
        <title>A reference genome for the long-term kleptoplast-retaining sea slug Elysia crispata morphotype clarki.</title>
        <authorList>
            <person name="Eastman K.E."/>
            <person name="Pendleton A.L."/>
            <person name="Shaikh M.A."/>
            <person name="Suttiyut T."/>
            <person name="Ogas R."/>
            <person name="Tomko P."/>
            <person name="Gavelis G."/>
            <person name="Widhalm J.R."/>
            <person name="Wisecaver J.H."/>
        </authorList>
    </citation>
    <scope>NUCLEOTIDE SEQUENCE</scope>
    <source>
        <strain evidence="1">ECLA1</strain>
    </source>
</reference>
<gene>
    <name evidence="1" type="ORF">RRG08_001753</name>
</gene>
<proteinExistence type="predicted"/>
<evidence type="ECO:0000313" key="2">
    <source>
        <dbReference type="Proteomes" id="UP001283361"/>
    </source>
</evidence>
<dbReference type="EMBL" id="JAWDGP010001678">
    <property type="protein sequence ID" value="KAK3789366.1"/>
    <property type="molecule type" value="Genomic_DNA"/>
</dbReference>
<name>A0AAE1ALH6_9GAST</name>
<dbReference type="AlphaFoldDB" id="A0AAE1ALH6"/>
<dbReference type="Proteomes" id="UP001283361">
    <property type="component" value="Unassembled WGS sequence"/>
</dbReference>
<organism evidence="1 2">
    <name type="scientific">Elysia crispata</name>
    <name type="common">lettuce slug</name>
    <dbReference type="NCBI Taxonomy" id="231223"/>
    <lineage>
        <taxon>Eukaryota</taxon>
        <taxon>Metazoa</taxon>
        <taxon>Spiralia</taxon>
        <taxon>Lophotrochozoa</taxon>
        <taxon>Mollusca</taxon>
        <taxon>Gastropoda</taxon>
        <taxon>Heterobranchia</taxon>
        <taxon>Euthyneura</taxon>
        <taxon>Panpulmonata</taxon>
        <taxon>Sacoglossa</taxon>
        <taxon>Placobranchoidea</taxon>
        <taxon>Plakobranchidae</taxon>
        <taxon>Elysia</taxon>
    </lineage>
</organism>